<evidence type="ECO:0000313" key="3">
    <source>
        <dbReference type="Proteomes" id="UP000094801"/>
    </source>
</evidence>
<evidence type="ECO:0000313" key="2">
    <source>
        <dbReference type="EMBL" id="ODV85106.1"/>
    </source>
</evidence>
<sequence length="464" mass="53304">MFSAGTDDQQLSGKLNKLSNSYQLPVALNKNFVLLHSNYNVDNYRNTLFTSTVNLNEKSPTVSTLDLANQSNLIVGQGISNNAGIPLTSVSKIPSYQWSFKHEDHDHSNQIQHKGKNILNGLGTSDSISLLGGTTFNSTALNSKLIRLPLLNEKNQHKKKSLVNGLPYYDKRIIDKQIRTLNLKKAKLNLSVANSSHFTVQFNESVDDIEYLHGEVILNQFLNNKRLLRNYQWYLYYMEKRGGKKLSDGIDTSFGNIKCKTVRQFQKSLERRHKKQQEIQLRRQKEELERQRMNLEAEKKKQLEEKTMKDHSKPAEKSTKSDDDSSSDDSSDDDSSEDDSSEESSSEGEAEEKDEDDDEDEDEDEEDEDEEEEDEKSYTRFQLLDIPVNLNKELIIEKELPIDDKELMEYQNRLFGLQSSFQLKHEAEQTNGIISSKIVRIRRKPNPNALGYSNIRAKKPPYAL</sequence>
<feature type="region of interest" description="Disordered" evidence="1">
    <location>
        <begin position="297"/>
        <end position="380"/>
    </location>
</feature>
<organism evidence="2 3">
    <name type="scientific">[Candida] arabinofermentans NRRL YB-2248</name>
    <dbReference type="NCBI Taxonomy" id="983967"/>
    <lineage>
        <taxon>Eukaryota</taxon>
        <taxon>Fungi</taxon>
        <taxon>Dikarya</taxon>
        <taxon>Ascomycota</taxon>
        <taxon>Saccharomycotina</taxon>
        <taxon>Pichiomycetes</taxon>
        <taxon>Pichiales</taxon>
        <taxon>Pichiaceae</taxon>
        <taxon>Ogataea</taxon>
        <taxon>Ogataea/Candida clade</taxon>
    </lineage>
</organism>
<dbReference type="EMBL" id="KV453853">
    <property type="protein sequence ID" value="ODV85106.1"/>
    <property type="molecule type" value="Genomic_DNA"/>
</dbReference>
<gene>
    <name evidence="2" type="ORF">CANARDRAFT_7759</name>
</gene>
<dbReference type="OrthoDB" id="3987184at2759"/>
<dbReference type="STRING" id="983967.A0A1E4T016"/>
<keyword evidence="3" id="KW-1185">Reference proteome</keyword>
<dbReference type="AlphaFoldDB" id="A0A1E4T016"/>
<feature type="compositionally biased region" description="Basic and acidic residues" evidence="1">
    <location>
        <begin position="297"/>
        <end position="323"/>
    </location>
</feature>
<proteinExistence type="predicted"/>
<accession>A0A1E4T016</accession>
<protein>
    <submittedName>
        <fullName evidence="2">Uncharacterized protein</fullName>
    </submittedName>
</protein>
<evidence type="ECO:0000256" key="1">
    <source>
        <dbReference type="SAM" id="MobiDB-lite"/>
    </source>
</evidence>
<name>A0A1E4T016_9ASCO</name>
<feature type="compositionally biased region" description="Acidic residues" evidence="1">
    <location>
        <begin position="324"/>
        <end position="375"/>
    </location>
</feature>
<reference evidence="3" key="1">
    <citation type="submission" date="2016-04" db="EMBL/GenBank/DDBJ databases">
        <title>Comparative genomics of biotechnologically important yeasts.</title>
        <authorList>
            <consortium name="DOE Joint Genome Institute"/>
            <person name="Riley R."/>
            <person name="Haridas S."/>
            <person name="Wolfe K.H."/>
            <person name="Lopes M.R."/>
            <person name="Hittinger C.T."/>
            <person name="Goker M."/>
            <person name="Salamov A."/>
            <person name="Wisecaver J."/>
            <person name="Long T.M."/>
            <person name="Aerts A.L."/>
            <person name="Barry K."/>
            <person name="Choi C."/>
            <person name="Clum A."/>
            <person name="Coughlan A.Y."/>
            <person name="Deshpande S."/>
            <person name="Douglass A.P."/>
            <person name="Hanson S.J."/>
            <person name="Klenk H.-P."/>
            <person name="Labutti K."/>
            <person name="Lapidus A."/>
            <person name="Lindquist E."/>
            <person name="Lipzen A."/>
            <person name="Meier-Kolthoff J.P."/>
            <person name="Ohm R.A."/>
            <person name="Otillar R.P."/>
            <person name="Pangilinan J."/>
            <person name="Peng Y."/>
            <person name="Rokas A."/>
            <person name="Rosa C.A."/>
            <person name="Scheuner C."/>
            <person name="Sibirny A.A."/>
            <person name="Slot J.C."/>
            <person name="Stielow J.B."/>
            <person name="Sun H."/>
            <person name="Kurtzman C.P."/>
            <person name="Blackwell M."/>
            <person name="Grigoriev I.V."/>
            <person name="Jeffries T.W."/>
        </authorList>
    </citation>
    <scope>NUCLEOTIDE SEQUENCE [LARGE SCALE GENOMIC DNA]</scope>
    <source>
        <strain evidence="3">NRRL YB-2248</strain>
    </source>
</reference>
<dbReference type="Proteomes" id="UP000094801">
    <property type="component" value="Unassembled WGS sequence"/>
</dbReference>